<feature type="transmembrane region" description="Helical" evidence="1">
    <location>
        <begin position="246"/>
        <end position="267"/>
    </location>
</feature>
<dbReference type="Pfam" id="PF05569">
    <property type="entry name" value="Peptidase_M56"/>
    <property type="match status" value="1"/>
</dbReference>
<keyword evidence="1" id="KW-0472">Membrane</keyword>
<dbReference type="PANTHER" id="PTHR34978:SF3">
    <property type="entry name" value="SLR0241 PROTEIN"/>
    <property type="match status" value="1"/>
</dbReference>
<keyword evidence="4" id="KW-1185">Reference proteome</keyword>
<proteinExistence type="predicted"/>
<reference evidence="3 4" key="1">
    <citation type="submission" date="2020-04" db="EMBL/GenBank/DDBJ databases">
        <authorList>
            <person name="Doyle D.A."/>
        </authorList>
    </citation>
    <scope>NUCLEOTIDE SEQUENCE [LARGE SCALE GENOMIC DNA]</scope>
    <source>
        <strain evidence="3 4">P21</strain>
    </source>
</reference>
<dbReference type="EMBL" id="JABBNI010000058">
    <property type="protein sequence ID" value="NMM64815.1"/>
    <property type="molecule type" value="Genomic_DNA"/>
</dbReference>
<evidence type="ECO:0000313" key="3">
    <source>
        <dbReference type="EMBL" id="NMM64815.1"/>
    </source>
</evidence>
<comment type="caution">
    <text evidence="3">The sequence shown here is derived from an EMBL/GenBank/DDBJ whole genome shotgun (WGS) entry which is preliminary data.</text>
</comment>
<evidence type="ECO:0000313" key="4">
    <source>
        <dbReference type="Proteomes" id="UP000537131"/>
    </source>
</evidence>
<sequence>MDILIKSFLWVLRASIAASIAALLIILILKLFNKKISVRFQHALWIIVLLRLIIPVEFQSNLSMLNLLHQTQQSSSNIEDKSTMRNMTYAASDFLRDGKVQLKYKSKNQISQVGQFSEKVVYKKENTIKEYVTDHILGITSCVWLTGVFIMSIFLLMAKGELQRKTLKMQKLNDLEITKLLNECKKKANINIDIPVYICDSFKSPCTLGIVKPKIYIPKCVCTKNNLEQLYYILLHELIHYKRKDLICNFLTVFATILHWFNPIVWLCMKRIKLQREYACDAYVLEIIGEEHVENYGMTLINFSKLLSNNRVPQLAVCFETKNQIKRRIKMIKNFKKGSYKMSAVAVACCVLASGAILTSAVNAKGMKLDNAYAVVSSNNSLVKNQNSKFLIDARVKAYDNLKRAEESVGFKIKAPDYIPTNYTVGSIQVIKISDKDYSLKMSMGNDNNGIEFLASKVNMEQCLKQITEDANKESLLTVPDELKKQNKEKVEVSKEAMNVSGINGSNITIKSTLPGDYTTVTKFFAWQNEGMWYGIEYNMEKQGNKGFAVGTPIGDVGKIASSIKYIQDIKNVNYSVQKDISAEIATLSIYDKEDLKKAKELLKFNPKLPLSINKDIIIEGSSAGLTRESDTKNKKLDYELDAWYKAKVGVVTFMQSKNSKVYGAEKGRVNSINIAGKEVFKYETYEEGEGNKKIKEYIYNWEENGVYYEVSTIEGNGNPDEIAKEFVNSKSID</sequence>
<organism evidence="3 4">
    <name type="scientific">Clostridium muellerianum</name>
    <dbReference type="NCBI Taxonomy" id="2716538"/>
    <lineage>
        <taxon>Bacteria</taxon>
        <taxon>Bacillati</taxon>
        <taxon>Bacillota</taxon>
        <taxon>Clostridia</taxon>
        <taxon>Eubacteriales</taxon>
        <taxon>Clostridiaceae</taxon>
        <taxon>Clostridium</taxon>
    </lineage>
</organism>
<evidence type="ECO:0000259" key="2">
    <source>
        <dbReference type="Pfam" id="PF05569"/>
    </source>
</evidence>
<dbReference type="InterPro" id="IPR052173">
    <property type="entry name" value="Beta-lactam_resp_regulator"/>
</dbReference>
<evidence type="ECO:0000256" key="1">
    <source>
        <dbReference type="SAM" id="Phobius"/>
    </source>
</evidence>
<keyword evidence="1" id="KW-0812">Transmembrane</keyword>
<keyword evidence="1" id="KW-1133">Transmembrane helix</keyword>
<dbReference type="InterPro" id="IPR008756">
    <property type="entry name" value="Peptidase_M56"/>
</dbReference>
<feature type="domain" description="Peptidase M56" evidence="2">
    <location>
        <begin position="11"/>
        <end position="332"/>
    </location>
</feature>
<reference evidence="3 4" key="2">
    <citation type="submission" date="2020-06" db="EMBL/GenBank/DDBJ databases">
        <title>Complete Genome Sequence of Clostridium muelleri sp. nov. P21T, an Acid-Alcohol Producing Acetogen Isolated from Old Hay.</title>
        <authorList>
            <person name="Duncan K.E."/>
            <person name="Tanner R.S."/>
        </authorList>
    </citation>
    <scope>NUCLEOTIDE SEQUENCE [LARGE SCALE GENOMIC DNA]</scope>
    <source>
        <strain evidence="3 4">P21</strain>
    </source>
</reference>
<accession>A0A7Y0HQ33</accession>
<dbReference type="AlphaFoldDB" id="A0A7Y0HQ33"/>
<dbReference type="RefSeq" id="WP_169299409.1">
    <property type="nucleotide sequence ID" value="NZ_JABBNI010000058.1"/>
</dbReference>
<feature type="transmembrane region" description="Helical" evidence="1">
    <location>
        <begin position="136"/>
        <end position="158"/>
    </location>
</feature>
<protein>
    <submittedName>
        <fullName evidence="3">Transcriptional regulator</fullName>
    </submittedName>
</protein>
<feature type="transmembrane region" description="Helical" evidence="1">
    <location>
        <begin position="12"/>
        <end position="32"/>
    </location>
</feature>
<name>A0A7Y0HQ33_9CLOT</name>
<gene>
    <name evidence="3" type="ORF">HBE96_19625</name>
</gene>
<dbReference type="CDD" id="cd07341">
    <property type="entry name" value="M56_BlaR1_MecR1_like"/>
    <property type="match status" value="1"/>
</dbReference>
<dbReference type="PANTHER" id="PTHR34978">
    <property type="entry name" value="POSSIBLE SENSOR-TRANSDUCER PROTEIN BLAR"/>
    <property type="match status" value="1"/>
</dbReference>
<dbReference type="Proteomes" id="UP000537131">
    <property type="component" value="Unassembled WGS sequence"/>
</dbReference>